<sequence>MKPPLEKFIDRIEALQSTGNALFPKGIFPAQRSNSMIGYRRPDTTMFFSAIITFTLQSIRRYCSTESQAQIDGIRRQVIANYPDFQNKDGLKTYNFWKTKPSRHFPNGRWFRRFEHFRIPDDIDDTAFAYLTTDPSQEELLWLKEKLTLHANGTKLWIRNTYPEYKSLRAYSTWFGKNMYVEFDVSVLSNMLYCILHYQLPLNAHDEASFEYIRSVIETRRYIDASFRCAHQYPRTPLIIYHVSRLMVAFKPAALVPVWEQLANDTENLLKNTRNRMDRVLLATSLIRLGRATERIPVEDFSATDFKGFYFFIAGLLTAYENPVLYRLSVNPLVHMHWTCEAHCWTLLAEYQALWNQQQPNGALPLSNPT</sequence>
<keyword evidence="2" id="KW-1185">Reference proteome</keyword>
<gene>
    <name evidence="1" type="ORF">CLV60_106297</name>
</gene>
<dbReference type="EMBL" id="PYAS01000006">
    <property type="protein sequence ID" value="PSL28694.1"/>
    <property type="molecule type" value="Genomic_DNA"/>
</dbReference>
<proteinExistence type="predicted"/>
<reference evidence="1 2" key="1">
    <citation type="submission" date="2018-03" db="EMBL/GenBank/DDBJ databases">
        <title>Genomic Encyclopedia of Archaeal and Bacterial Type Strains, Phase II (KMG-II): from individual species to whole genera.</title>
        <authorList>
            <person name="Goeker M."/>
        </authorList>
    </citation>
    <scope>NUCLEOTIDE SEQUENCE [LARGE SCALE GENOMIC DNA]</scope>
    <source>
        <strain evidence="1 2">DSM 29057</strain>
    </source>
</reference>
<name>A0A2P8G3Y3_9BACT</name>
<accession>A0A2P8G3Y3</accession>
<dbReference type="Proteomes" id="UP000241964">
    <property type="component" value="Unassembled WGS sequence"/>
</dbReference>
<dbReference type="RefSeq" id="WP_106596133.1">
    <property type="nucleotide sequence ID" value="NZ_PYAS01000006.1"/>
</dbReference>
<protein>
    <submittedName>
        <fullName evidence="1">Uncharacterized protein</fullName>
    </submittedName>
</protein>
<organism evidence="1 2">
    <name type="scientific">Dyadobacter jiangsuensis</name>
    <dbReference type="NCBI Taxonomy" id="1591085"/>
    <lineage>
        <taxon>Bacteria</taxon>
        <taxon>Pseudomonadati</taxon>
        <taxon>Bacteroidota</taxon>
        <taxon>Cytophagia</taxon>
        <taxon>Cytophagales</taxon>
        <taxon>Spirosomataceae</taxon>
        <taxon>Dyadobacter</taxon>
    </lineage>
</organism>
<dbReference type="OrthoDB" id="1116847at2"/>
<dbReference type="AlphaFoldDB" id="A0A2P8G3Y3"/>
<evidence type="ECO:0000313" key="2">
    <source>
        <dbReference type="Proteomes" id="UP000241964"/>
    </source>
</evidence>
<comment type="caution">
    <text evidence="1">The sequence shown here is derived from an EMBL/GenBank/DDBJ whole genome shotgun (WGS) entry which is preliminary data.</text>
</comment>
<evidence type="ECO:0000313" key="1">
    <source>
        <dbReference type="EMBL" id="PSL28694.1"/>
    </source>
</evidence>